<organism evidence="1">
    <name type="scientific">Myoviridae sp. ctCo31</name>
    <dbReference type="NCBI Taxonomy" id="2825053"/>
    <lineage>
        <taxon>Viruses</taxon>
        <taxon>Duplodnaviria</taxon>
        <taxon>Heunggongvirae</taxon>
        <taxon>Uroviricota</taxon>
        <taxon>Caudoviricetes</taxon>
    </lineage>
</organism>
<reference evidence="1" key="1">
    <citation type="journal article" date="2021" name="Proc. Natl. Acad. Sci. U.S.A.">
        <title>A Catalog of Tens of Thousands of Viruses from Human Metagenomes Reveals Hidden Associations with Chronic Diseases.</title>
        <authorList>
            <person name="Tisza M.J."/>
            <person name="Buck C.B."/>
        </authorList>
    </citation>
    <scope>NUCLEOTIDE SEQUENCE</scope>
    <source>
        <strain evidence="1">CtCo31</strain>
    </source>
</reference>
<dbReference type="EMBL" id="BK016109">
    <property type="protein sequence ID" value="DAF95745.1"/>
    <property type="molecule type" value="Genomic_DNA"/>
</dbReference>
<evidence type="ECO:0000313" key="1">
    <source>
        <dbReference type="EMBL" id="DAF95745.1"/>
    </source>
</evidence>
<protein>
    <submittedName>
        <fullName evidence="1">Uncharacterized protein</fullName>
    </submittedName>
</protein>
<name>A0A8S5UML9_9CAUD</name>
<proteinExistence type="predicted"/>
<accession>A0A8S5UML9</accession>
<sequence>MIAHLTSINQRKQQHESKHQFLHQLIYYKFLQIFHLKILYTKHPY</sequence>